<dbReference type="Proteomes" id="UP000295063">
    <property type="component" value="Unassembled WGS sequence"/>
</dbReference>
<sequence length="109" mass="12577">MMNTAKRIIQLRTEKNYSTNKLAQLAGIGQATLRDIEIGKKNPNVTTLEKVCQALDISLAEFFTEAKPVPVIREDNEKYNLPEEVKKEIALIEEFVLYKHGIRKREEME</sequence>
<dbReference type="InterPro" id="IPR010982">
    <property type="entry name" value="Lambda_DNA-bd_dom_sf"/>
</dbReference>
<evidence type="ECO:0000256" key="1">
    <source>
        <dbReference type="ARBA" id="ARBA00023125"/>
    </source>
</evidence>
<dbReference type="RefSeq" id="WP_243650523.1">
    <property type="nucleotide sequence ID" value="NZ_SLUI01000007.1"/>
</dbReference>
<dbReference type="PANTHER" id="PTHR46797">
    <property type="entry name" value="HTH-TYPE TRANSCRIPTIONAL REGULATOR"/>
    <property type="match status" value="1"/>
</dbReference>
<comment type="caution">
    <text evidence="3">The sequence shown here is derived from an EMBL/GenBank/DDBJ whole genome shotgun (WGS) entry which is preliminary data.</text>
</comment>
<dbReference type="InterPro" id="IPR001387">
    <property type="entry name" value="Cro/C1-type_HTH"/>
</dbReference>
<organism evidence="3 4">
    <name type="scientific">Anaerospora hongkongensis</name>
    <dbReference type="NCBI Taxonomy" id="244830"/>
    <lineage>
        <taxon>Bacteria</taxon>
        <taxon>Bacillati</taxon>
        <taxon>Bacillota</taxon>
        <taxon>Negativicutes</taxon>
        <taxon>Selenomonadales</taxon>
        <taxon>Sporomusaceae</taxon>
        <taxon>Anaerospora</taxon>
    </lineage>
</organism>
<dbReference type="SUPFAM" id="SSF47413">
    <property type="entry name" value="lambda repressor-like DNA-binding domains"/>
    <property type="match status" value="1"/>
</dbReference>
<evidence type="ECO:0000259" key="2">
    <source>
        <dbReference type="PROSITE" id="PS50943"/>
    </source>
</evidence>
<dbReference type="InterPro" id="IPR050807">
    <property type="entry name" value="TransReg_Diox_bact_type"/>
</dbReference>
<dbReference type="AlphaFoldDB" id="A0A4R1PWH0"/>
<proteinExistence type="predicted"/>
<feature type="domain" description="HTH cro/C1-type" evidence="2">
    <location>
        <begin position="8"/>
        <end position="62"/>
    </location>
</feature>
<dbReference type="PROSITE" id="PS50943">
    <property type="entry name" value="HTH_CROC1"/>
    <property type="match status" value="1"/>
</dbReference>
<reference evidence="3 4" key="1">
    <citation type="submission" date="2019-03" db="EMBL/GenBank/DDBJ databases">
        <title>Genomic Encyclopedia of Type Strains, Phase IV (KMG-IV): sequencing the most valuable type-strain genomes for metagenomic binning, comparative biology and taxonomic classification.</title>
        <authorList>
            <person name="Goeker M."/>
        </authorList>
    </citation>
    <scope>NUCLEOTIDE SEQUENCE [LARGE SCALE GENOMIC DNA]</scope>
    <source>
        <strain evidence="3 4">DSM 15969</strain>
    </source>
</reference>
<keyword evidence="1 3" id="KW-0238">DNA-binding</keyword>
<keyword evidence="4" id="KW-1185">Reference proteome</keyword>
<dbReference type="GO" id="GO:0005829">
    <property type="term" value="C:cytosol"/>
    <property type="evidence" value="ECO:0007669"/>
    <property type="project" value="TreeGrafter"/>
</dbReference>
<evidence type="ECO:0000313" key="3">
    <source>
        <dbReference type="EMBL" id="TCL36806.1"/>
    </source>
</evidence>
<accession>A0A4R1PWH0</accession>
<dbReference type="Gene3D" id="1.10.260.40">
    <property type="entry name" value="lambda repressor-like DNA-binding domains"/>
    <property type="match status" value="1"/>
</dbReference>
<dbReference type="GO" id="GO:0003677">
    <property type="term" value="F:DNA binding"/>
    <property type="evidence" value="ECO:0007669"/>
    <property type="project" value="UniProtKB-KW"/>
</dbReference>
<dbReference type="EMBL" id="SLUI01000007">
    <property type="protein sequence ID" value="TCL36806.1"/>
    <property type="molecule type" value="Genomic_DNA"/>
</dbReference>
<dbReference type="PANTHER" id="PTHR46797:SF1">
    <property type="entry name" value="METHYLPHOSPHONATE SYNTHASE"/>
    <property type="match status" value="1"/>
</dbReference>
<protein>
    <submittedName>
        <fullName evidence="3">DNA-binding XRE family transcriptional regulator</fullName>
    </submittedName>
</protein>
<dbReference type="Pfam" id="PF01381">
    <property type="entry name" value="HTH_3"/>
    <property type="match status" value="1"/>
</dbReference>
<dbReference type="SMART" id="SM00530">
    <property type="entry name" value="HTH_XRE"/>
    <property type="match status" value="1"/>
</dbReference>
<gene>
    <name evidence="3" type="ORF">EV210_10768</name>
</gene>
<dbReference type="CDD" id="cd00093">
    <property type="entry name" value="HTH_XRE"/>
    <property type="match status" value="1"/>
</dbReference>
<name>A0A4R1PWH0_9FIRM</name>
<dbReference type="GO" id="GO:0003700">
    <property type="term" value="F:DNA-binding transcription factor activity"/>
    <property type="evidence" value="ECO:0007669"/>
    <property type="project" value="TreeGrafter"/>
</dbReference>
<evidence type="ECO:0000313" key="4">
    <source>
        <dbReference type="Proteomes" id="UP000295063"/>
    </source>
</evidence>